<dbReference type="OrthoDB" id="515027at2"/>
<evidence type="ECO:0000313" key="2">
    <source>
        <dbReference type="Proteomes" id="UP000010471"/>
    </source>
</evidence>
<name>K9WAD1_9CYAN</name>
<dbReference type="InterPro" id="IPR054637">
    <property type="entry name" value="Asr1405_Asl0597-like"/>
</dbReference>
<proteinExistence type="predicted"/>
<dbReference type="eggNOG" id="ENOG5032ZWS">
    <property type="taxonomic scope" value="Bacteria"/>
</dbReference>
<reference evidence="1 2" key="1">
    <citation type="submission" date="2012-06" db="EMBL/GenBank/DDBJ databases">
        <title>Finished chromosome of genome of Microcoleus sp. PCC 7113.</title>
        <authorList>
            <consortium name="US DOE Joint Genome Institute"/>
            <person name="Gugger M."/>
            <person name="Coursin T."/>
            <person name="Rippka R."/>
            <person name="Tandeau De Marsac N."/>
            <person name="Huntemann M."/>
            <person name="Wei C.-L."/>
            <person name="Han J."/>
            <person name="Detter J.C."/>
            <person name="Han C."/>
            <person name="Tapia R."/>
            <person name="Chen A."/>
            <person name="Kyrpides N."/>
            <person name="Mavromatis K."/>
            <person name="Markowitz V."/>
            <person name="Szeto E."/>
            <person name="Ivanova N."/>
            <person name="Pagani I."/>
            <person name="Pati A."/>
            <person name="Goodwin L."/>
            <person name="Nordberg H.P."/>
            <person name="Cantor M.N."/>
            <person name="Hua S.X."/>
            <person name="Woyke T."/>
            <person name="Kerfeld C.A."/>
        </authorList>
    </citation>
    <scope>NUCLEOTIDE SEQUENCE [LARGE SCALE GENOMIC DNA]</scope>
    <source>
        <strain evidence="1 2">PCC 7113</strain>
    </source>
</reference>
<dbReference type="STRING" id="1173027.Mic7113_1297"/>
<gene>
    <name evidence="1" type="ORF">Mic7113_1297</name>
</gene>
<dbReference type="Proteomes" id="UP000010471">
    <property type="component" value="Chromosome"/>
</dbReference>
<dbReference type="KEGG" id="mic:Mic7113_1297"/>
<organism evidence="1 2">
    <name type="scientific">Allocoleopsis franciscana PCC 7113</name>
    <dbReference type="NCBI Taxonomy" id="1173027"/>
    <lineage>
        <taxon>Bacteria</taxon>
        <taxon>Bacillati</taxon>
        <taxon>Cyanobacteriota</taxon>
        <taxon>Cyanophyceae</taxon>
        <taxon>Coleofasciculales</taxon>
        <taxon>Coleofasciculaceae</taxon>
        <taxon>Allocoleopsis</taxon>
        <taxon>Allocoleopsis franciscana</taxon>
    </lineage>
</organism>
<sequence>MLPPSSSNTSVGQIVNVSRILRWQIYHRLQELRIPCWCPADGSLRVEVNDSVSAMLVRSTVQQFVAPRQELVDWLERCWQI</sequence>
<dbReference type="PATRIC" id="fig|1173027.3.peg.1436"/>
<keyword evidence="2" id="KW-1185">Reference proteome</keyword>
<dbReference type="AlphaFoldDB" id="K9WAD1"/>
<dbReference type="NCBIfam" id="NF045598">
    <property type="entry name" value="asr1405_asl0597"/>
    <property type="match status" value="1"/>
</dbReference>
<dbReference type="HOGENOM" id="CLU_174106_1_0_3"/>
<accession>K9WAD1</accession>
<evidence type="ECO:0000313" key="1">
    <source>
        <dbReference type="EMBL" id="AFZ17183.1"/>
    </source>
</evidence>
<dbReference type="RefSeq" id="WP_015181343.1">
    <property type="nucleotide sequence ID" value="NC_019738.1"/>
</dbReference>
<protein>
    <submittedName>
        <fullName evidence="1">Uncharacterized protein</fullName>
    </submittedName>
</protein>
<dbReference type="EMBL" id="CP003630">
    <property type="protein sequence ID" value="AFZ17183.1"/>
    <property type="molecule type" value="Genomic_DNA"/>
</dbReference>